<dbReference type="AlphaFoldDB" id="A0A6A9QGJ2"/>
<dbReference type="InterPro" id="IPR002314">
    <property type="entry name" value="aa-tRNA-synt_IIb"/>
</dbReference>
<evidence type="ECO:0000256" key="3">
    <source>
        <dbReference type="ARBA" id="ARBA00022598"/>
    </source>
</evidence>
<evidence type="ECO:0000256" key="2">
    <source>
        <dbReference type="ARBA" id="ARBA00022490"/>
    </source>
</evidence>
<dbReference type="Gene3D" id="3.40.50.800">
    <property type="entry name" value="Anticodon-binding domain"/>
    <property type="match status" value="1"/>
</dbReference>
<dbReference type="Gene3D" id="3.30.930.10">
    <property type="entry name" value="Bira Bifunctional Protein, Domain 2"/>
    <property type="match status" value="1"/>
</dbReference>
<evidence type="ECO:0000256" key="6">
    <source>
        <dbReference type="ARBA" id="ARBA00022917"/>
    </source>
</evidence>
<keyword evidence="2" id="KW-0963">Cytoplasm</keyword>
<evidence type="ECO:0000256" key="7">
    <source>
        <dbReference type="ARBA" id="ARBA00023146"/>
    </source>
</evidence>
<keyword evidence="4" id="KW-0547">Nucleotide-binding</keyword>
<dbReference type="EMBL" id="WGGD01000005">
    <property type="protein sequence ID" value="MUN28327.1"/>
    <property type="molecule type" value="Genomic_DNA"/>
</dbReference>
<evidence type="ECO:0000256" key="8">
    <source>
        <dbReference type="ARBA" id="ARBA00030057"/>
    </source>
</evidence>
<dbReference type="InterPro" id="IPR006195">
    <property type="entry name" value="aa-tRNA-synth_II"/>
</dbReference>
<dbReference type="PANTHER" id="PTHR10745">
    <property type="entry name" value="GLYCYL-TRNA SYNTHETASE/DNA POLYMERASE SUBUNIT GAMMA-2"/>
    <property type="match status" value="1"/>
</dbReference>
<dbReference type="InterPro" id="IPR004154">
    <property type="entry name" value="Anticodon-bd"/>
</dbReference>
<evidence type="ECO:0000259" key="9">
    <source>
        <dbReference type="PROSITE" id="PS50862"/>
    </source>
</evidence>
<dbReference type="FunFam" id="3.30.40.230:FF:000005">
    <property type="entry name" value="Glycine--tRNA ligase"/>
    <property type="match status" value="1"/>
</dbReference>
<feature type="domain" description="Aminoacyl-transfer RNA synthetases class-II family profile" evidence="9">
    <location>
        <begin position="3"/>
        <end position="470"/>
    </location>
</feature>
<evidence type="ECO:0000256" key="1">
    <source>
        <dbReference type="ARBA" id="ARBA00012829"/>
    </source>
</evidence>
<dbReference type="NCBIfam" id="NF003211">
    <property type="entry name" value="PRK04173.1"/>
    <property type="match status" value="1"/>
</dbReference>
<dbReference type="Pfam" id="PF03129">
    <property type="entry name" value="HGTP_anticodon"/>
    <property type="match status" value="1"/>
</dbReference>
<keyword evidence="3 10" id="KW-0436">Ligase</keyword>
<dbReference type="InterPro" id="IPR045864">
    <property type="entry name" value="aa-tRNA-synth_II/BPL/LPL"/>
</dbReference>
<organism evidence="10 11">
    <name type="scientific">Sulfuracidifex metallicus DSM 6482 = JCM 9184</name>
    <dbReference type="NCBI Taxonomy" id="523847"/>
    <lineage>
        <taxon>Archaea</taxon>
        <taxon>Thermoproteota</taxon>
        <taxon>Thermoprotei</taxon>
        <taxon>Sulfolobales</taxon>
        <taxon>Sulfolobaceae</taxon>
        <taxon>Sulfuracidifex</taxon>
    </lineage>
</organism>
<dbReference type="InterPro" id="IPR002315">
    <property type="entry name" value="tRNA-synt_gly"/>
</dbReference>
<dbReference type="GO" id="GO:0006426">
    <property type="term" value="P:glycyl-tRNA aminoacylation"/>
    <property type="evidence" value="ECO:0007669"/>
    <property type="project" value="InterPro"/>
</dbReference>
<dbReference type="NCBIfam" id="TIGR00389">
    <property type="entry name" value="glyS_dimeric"/>
    <property type="match status" value="1"/>
</dbReference>
<dbReference type="Gene3D" id="3.30.40.230">
    <property type="match status" value="1"/>
</dbReference>
<dbReference type="RefSeq" id="WP_338117016.1">
    <property type="nucleotide sequence ID" value="NZ_WGGD01000005.1"/>
</dbReference>
<dbReference type="Proteomes" id="UP000470772">
    <property type="component" value="Unassembled WGS sequence"/>
</dbReference>
<dbReference type="SUPFAM" id="SSF55681">
    <property type="entry name" value="Class II aaRS and biotin synthetases"/>
    <property type="match status" value="1"/>
</dbReference>
<dbReference type="SUPFAM" id="SSF52954">
    <property type="entry name" value="Class II aaRS ABD-related"/>
    <property type="match status" value="1"/>
</dbReference>
<dbReference type="GO" id="GO:0005524">
    <property type="term" value="F:ATP binding"/>
    <property type="evidence" value="ECO:0007669"/>
    <property type="project" value="UniProtKB-KW"/>
</dbReference>
<dbReference type="GO" id="GO:0004820">
    <property type="term" value="F:glycine-tRNA ligase activity"/>
    <property type="evidence" value="ECO:0007669"/>
    <property type="project" value="UniProtKB-EC"/>
</dbReference>
<dbReference type="PANTHER" id="PTHR10745:SF0">
    <property type="entry name" value="GLYCINE--TRNA LIGASE"/>
    <property type="match status" value="1"/>
</dbReference>
<name>A0A6A9QGJ2_SULME</name>
<reference evidence="10 11" key="1">
    <citation type="submission" date="2019-10" db="EMBL/GenBank/DDBJ databases">
        <title>Sequencing and Assembly of Multiple Reported Metal-Biooxidizing Members of the Extremely Thermoacidophilic Archaeal Family Sulfolobaceae.</title>
        <authorList>
            <person name="Counts J.A."/>
            <person name="Kelly R.M."/>
        </authorList>
    </citation>
    <scope>NUCLEOTIDE SEQUENCE [LARGE SCALE GENOMIC DNA]</scope>
    <source>
        <strain evidence="10 11">DSM 6482</strain>
    </source>
</reference>
<dbReference type="InterPro" id="IPR027031">
    <property type="entry name" value="Gly-tRNA_synthase/POLG2"/>
</dbReference>
<dbReference type="InterPro" id="IPR036621">
    <property type="entry name" value="Anticodon-bd_dom_sf"/>
</dbReference>
<dbReference type="PRINTS" id="PR01043">
    <property type="entry name" value="TRNASYNTHGLY"/>
</dbReference>
<evidence type="ECO:0000313" key="10">
    <source>
        <dbReference type="EMBL" id="MUN28327.1"/>
    </source>
</evidence>
<proteinExistence type="predicted"/>
<sequence length="572" mass="65123">MSDVYNKAVELAKRRGIFWPSYEIYGGIAGLYDIGPVGTMIKNKIVSLWRKYFVESTMGMVVEVETPMITPEKVFEASGHLKNFTDPVVQCSKCKKVFRADHLVEEILHKNVESLSPSQLDSVIKENGIKCPSCGGDLGEVRYFNLLFETTIGPYTGERGFLRPETAQGMFTAFKRVFESYRQRLPLGIAQIGRVARNEISPRQGLVRMREFSIMEVEFFMDPKETDVPLADLENDKVKILRAQTKEAGREELDIFTVKELVSEKVVVHPWMAYWMAKASRFVNSLGINEFFFEEKLPQERAHYSKQTFDQIAIVGGEKVEISGHAYRGDYDLSGHSRISGQDLTVFKKYDTPQIVKKKTVVINKQKISSLKDVGKEIMKKISGLTAEQIEELIRQDFRVDSVPISSVVSITEREEKVNGEKFFPHVVEPSFGVERSLYLVVVNSYKEKKDRIILSLPKDIAPYDVAVFPLLEREEIIKKAKEIRDLLQAKYTVLYDESGSIGKRYARADEIGIPFDITVDPQSLDDASVTIRDRDTWEQSRVKVDSLVCSLEKLFNGTKLNNIGEKADNNE</sequence>
<evidence type="ECO:0000256" key="4">
    <source>
        <dbReference type="ARBA" id="ARBA00022741"/>
    </source>
</evidence>
<evidence type="ECO:0000313" key="11">
    <source>
        <dbReference type="Proteomes" id="UP000470772"/>
    </source>
</evidence>
<dbReference type="Pfam" id="PF00587">
    <property type="entry name" value="tRNA-synt_2b"/>
    <property type="match status" value="1"/>
</dbReference>
<dbReference type="GO" id="GO:0005737">
    <property type="term" value="C:cytoplasm"/>
    <property type="evidence" value="ECO:0007669"/>
    <property type="project" value="InterPro"/>
</dbReference>
<keyword evidence="11" id="KW-1185">Reference proteome</keyword>
<keyword evidence="5" id="KW-0067">ATP-binding</keyword>
<comment type="caution">
    <text evidence="10">The sequence shown here is derived from an EMBL/GenBank/DDBJ whole genome shotgun (WGS) entry which is preliminary data.</text>
</comment>
<protein>
    <recommendedName>
        <fullName evidence="1">glycine--tRNA ligase</fullName>
        <ecNumber evidence="1">6.1.1.14</ecNumber>
    </recommendedName>
    <alternativeName>
        <fullName evidence="8">Diadenosine tetraphosphate synthetase</fullName>
    </alternativeName>
</protein>
<evidence type="ECO:0000256" key="5">
    <source>
        <dbReference type="ARBA" id="ARBA00022840"/>
    </source>
</evidence>
<dbReference type="PROSITE" id="PS50862">
    <property type="entry name" value="AA_TRNA_LIGASE_II"/>
    <property type="match status" value="1"/>
</dbReference>
<keyword evidence="7" id="KW-0030">Aminoacyl-tRNA synthetase</keyword>
<keyword evidence="6" id="KW-0648">Protein biosynthesis</keyword>
<gene>
    <name evidence="10" type="primary">glyS</name>
    <name evidence="10" type="ORF">GC250_02330</name>
</gene>
<dbReference type="EC" id="6.1.1.14" evidence="1"/>
<accession>A0A6A9QGJ2</accession>